<comment type="catalytic activity">
    <reaction evidence="1">
        <text>D-mannose 6-phosphate = D-fructose 6-phosphate</text>
        <dbReference type="Rhea" id="RHEA:12356"/>
        <dbReference type="ChEBI" id="CHEBI:58735"/>
        <dbReference type="ChEBI" id="CHEBI:61527"/>
        <dbReference type="EC" id="5.3.1.8"/>
    </reaction>
</comment>
<evidence type="ECO:0000259" key="9">
    <source>
        <dbReference type="Pfam" id="PF20511"/>
    </source>
</evidence>
<dbReference type="InterPro" id="IPR014710">
    <property type="entry name" value="RmlC-like_jellyroll"/>
</dbReference>
<dbReference type="CDD" id="cd07011">
    <property type="entry name" value="cupin_PMI_type_I_N"/>
    <property type="match status" value="1"/>
</dbReference>
<comment type="cofactor">
    <cofactor evidence="8">
        <name>Zn(2+)</name>
        <dbReference type="ChEBI" id="CHEBI:29105"/>
    </cofactor>
    <text evidence="8">Binds 1 zinc ion per subunit.</text>
</comment>
<dbReference type="Gene3D" id="1.10.441.10">
    <property type="entry name" value="Phosphomannose Isomerase, domain 2"/>
    <property type="match status" value="1"/>
</dbReference>
<dbReference type="OrthoDB" id="9792649at2"/>
<accession>A0A1H3XR94</accession>
<dbReference type="Pfam" id="PF20511">
    <property type="entry name" value="PMI_typeI_cat"/>
    <property type="match status" value="1"/>
</dbReference>
<dbReference type="RefSeq" id="WP_092562249.1">
    <property type="nucleotide sequence ID" value="NZ_FNQV01000004.1"/>
</dbReference>
<dbReference type="PANTHER" id="PTHR10309:SF0">
    <property type="entry name" value="MANNOSE-6-PHOSPHATE ISOMERASE"/>
    <property type="match status" value="1"/>
</dbReference>
<name>A0A1H3XR94_9ACTO</name>
<evidence type="ECO:0000256" key="7">
    <source>
        <dbReference type="PIRSR" id="PIRSR001480-1"/>
    </source>
</evidence>
<sequence length="400" mass="43303">MYRMSGVRRTYEWGSRDAIPWLMGEEVTEDPVAELWFGVHPTGPAELPDHDEFADLRALIESDPLGTLGEDVRTRFGDTLPFLMKLIAPAKPLSLQVHPSAELAAEGYKKEEAAGIPLDAPTRNYRDPNHKPEMVIALTRLEAMCGFRAPRRAIELLEDLDAPLAERLIKVLRDDPTAAGMKRAFALLVSGPRRPSQEDVTAVAEACAKRLAAAESPSPRADSIVGLLQSEHPGDPGVVAALLLNPVTLRGGETLFVSTGTVHAYLSGLAVEVMASSDNVLRAGLTHKHVDVDEMLRCVDFVAAPPIRLAPELFGSATEVFYAPVDDFELNVTRLRESHGRQVVRGQGPRVILCVDGKISVWNEAGEMLRLKCGQAVFVPASDGCIEAKGSGTLVQADVP</sequence>
<dbReference type="GO" id="GO:0005975">
    <property type="term" value="P:carbohydrate metabolic process"/>
    <property type="evidence" value="ECO:0007669"/>
    <property type="project" value="InterPro"/>
</dbReference>
<dbReference type="PRINTS" id="PR00714">
    <property type="entry name" value="MAN6PISMRASE"/>
</dbReference>
<evidence type="ECO:0000313" key="11">
    <source>
        <dbReference type="Proteomes" id="UP000199288"/>
    </source>
</evidence>
<dbReference type="PANTHER" id="PTHR10309">
    <property type="entry name" value="MANNOSE-6-PHOSPHATE ISOMERASE"/>
    <property type="match status" value="1"/>
</dbReference>
<evidence type="ECO:0000256" key="3">
    <source>
        <dbReference type="ARBA" id="ARBA00011956"/>
    </source>
</evidence>
<dbReference type="EMBL" id="FNQV01000004">
    <property type="protein sequence ID" value="SEA01886.1"/>
    <property type="molecule type" value="Genomic_DNA"/>
</dbReference>
<dbReference type="InterPro" id="IPR011051">
    <property type="entry name" value="RmlC_Cupin_sf"/>
</dbReference>
<dbReference type="InterPro" id="IPR001250">
    <property type="entry name" value="Man6P_Isoase-1"/>
</dbReference>
<keyword evidence="5 8" id="KW-0862">Zinc</keyword>
<dbReference type="InterPro" id="IPR046457">
    <property type="entry name" value="PMI_typeI_cat"/>
</dbReference>
<dbReference type="InterPro" id="IPR016305">
    <property type="entry name" value="Mannose-6-P_Isomerase"/>
</dbReference>
<feature type="binding site" evidence="8">
    <location>
        <position position="263"/>
    </location>
    <ligand>
        <name>Zn(2+)</name>
        <dbReference type="ChEBI" id="CHEBI:29105"/>
    </ligand>
</feature>
<dbReference type="NCBIfam" id="TIGR00218">
    <property type="entry name" value="manA"/>
    <property type="match status" value="1"/>
</dbReference>
<reference evidence="11" key="1">
    <citation type="submission" date="2016-10" db="EMBL/GenBank/DDBJ databases">
        <authorList>
            <person name="Varghese N."/>
            <person name="Submissions S."/>
        </authorList>
    </citation>
    <scope>NUCLEOTIDE SEQUENCE [LARGE SCALE GENOMIC DNA]</scope>
    <source>
        <strain evidence="11">KPR-1</strain>
    </source>
</reference>
<dbReference type="PIRSF" id="PIRSF001480">
    <property type="entry name" value="Mannose-6-phosphate_isomerase"/>
    <property type="match status" value="1"/>
</dbReference>
<evidence type="ECO:0000256" key="1">
    <source>
        <dbReference type="ARBA" id="ARBA00000757"/>
    </source>
</evidence>
<evidence type="ECO:0000256" key="2">
    <source>
        <dbReference type="ARBA" id="ARBA00010772"/>
    </source>
</evidence>
<feature type="binding site" evidence="8">
    <location>
        <position position="133"/>
    </location>
    <ligand>
        <name>Zn(2+)</name>
        <dbReference type="ChEBI" id="CHEBI:29105"/>
    </ligand>
</feature>
<dbReference type="Gene3D" id="2.60.120.10">
    <property type="entry name" value="Jelly Rolls"/>
    <property type="match status" value="2"/>
</dbReference>
<feature type="domain" description="Phosphomannose isomerase type I catalytic" evidence="9">
    <location>
        <begin position="2"/>
        <end position="148"/>
    </location>
</feature>
<dbReference type="AlphaFoldDB" id="A0A1H3XR94"/>
<keyword evidence="11" id="KW-1185">Reference proteome</keyword>
<feature type="binding site" evidence="8">
    <location>
        <position position="98"/>
    </location>
    <ligand>
        <name>Zn(2+)</name>
        <dbReference type="ChEBI" id="CHEBI:29105"/>
    </ligand>
</feature>
<evidence type="ECO:0000256" key="5">
    <source>
        <dbReference type="ARBA" id="ARBA00022833"/>
    </source>
</evidence>
<dbReference type="Proteomes" id="UP000199288">
    <property type="component" value="Unassembled WGS sequence"/>
</dbReference>
<dbReference type="GO" id="GO:0004476">
    <property type="term" value="F:mannose-6-phosphate isomerase activity"/>
    <property type="evidence" value="ECO:0007669"/>
    <property type="project" value="UniProtKB-EC"/>
</dbReference>
<comment type="similarity">
    <text evidence="2">Belongs to the mannose-6-phosphate isomerase type 1 family.</text>
</comment>
<dbReference type="GO" id="GO:0009298">
    <property type="term" value="P:GDP-mannose biosynthetic process"/>
    <property type="evidence" value="ECO:0007669"/>
    <property type="project" value="InterPro"/>
</dbReference>
<gene>
    <name evidence="10" type="ORF">SAMN02910418_00717</name>
</gene>
<feature type="binding site" evidence="8">
    <location>
        <position position="96"/>
    </location>
    <ligand>
        <name>Zn(2+)</name>
        <dbReference type="ChEBI" id="CHEBI:29105"/>
    </ligand>
</feature>
<evidence type="ECO:0000256" key="4">
    <source>
        <dbReference type="ARBA" id="ARBA00022723"/>
    </source>
</evidence>
<dbReference type="GO" id="GO:0008270">
    <property type="term" value="F:zinc ion binding"/>
    <property type="evidence" value="ECO:0007669"/>
    <property type="project" value="InterPro"/>
</dbReference>
<dbReference type="GO" id="GO:0005829">
    <property type="term" value="C:cytosol"/>
    <property type="evidence" value="ECO:0007669"/>
    <property type="project" value="TreeGrafter"/>
</dbReference>
<keyword evidence="6 10" id="KW-0413">Isomerase</keyword>
<dbReference type="InterPro" id="IPR018050">
    <property type="entry name" value="Pmannose_isomerase-type1_CS"/>
</dbReference>
<proteinExistence type="inferred from homology"/>
<dbReference type="PROSITE" id="PS00965">
    <property type="entry name" value="PMI_I_1"/>
    <property type="match status" value="1"/>
</dbReference>
<dbReference type="EC" id="5.3.1.8" evidence="3"/>
<evidence type="ECO:0000256" key="6">
    <source>
        <dbReference type="ARBA" id="ARBA00023235"/>
    </source>
</evidence>
<keyword evidence="4 8" id="KW-0479">Metal-binding</keyword>
<organism evidence="10 11">
    <name type="scientific">Bowdeniella nasicola</name>
    <dbReference type="NCBI Taxonomy" id="208480"/>
    <lineage>
        <taxon>Bacteria</taxon>
        <taxon>Bacillati</taxon>
        <taxon>Actinomycetota</taxon>
        <taxon>Actinomycetes</taxon>
        <taxon>Actinomycetales</taxon>
        <taxon>Actinomycetaceae</taxon>
        <taxon>Bowdeniella</taxon>
    </lineage>
</organism>
<evidence type="ECO:0000256" key="8">
    <source>
        <dbReference type="PIRSR" id="PIRSR001480-2"/>
    </source>
</evidence>
<protein>
    <recommendedName>
        <fullName evidence="3">mannose-6-phosphate isomerase</fullName>
        <ecNumber evidence="3">5.3.1.8</ecNumber>
    </recommendedName>
</protein>
<evidence type="ECO:0000313" key="10">
    <source>
        <dbReference type="EMBL" id="SEA01886.1"/>
    </source>
</evidence>
<dbReference type="SUPFAM" id="SSF51182">
    <property type="entry name" value="RmlC-like cupins"/>
    <property type="match status" value="1"/>
</dbReference>
<feature type="active site" evidence="7">
    <location>
        <position position="282"/>
    </location>
</feature>